<dbReference type="AlphaFoldDB" id="A0AAD8EHR1"/>
<evidence type="ECO:0008006" key="8">
    <source>
        <dbReference type="Google" id="ProtNLM"/>
    </source>
</evidence>
<sequence length="487" mass="55134">MLNGYEARRLFHKGRGHGGMLGVPNHMLDLSLPPDEWFDQQLDHFNPTDMRTWKQRYFTNASFHVPGGPVFLMIGGEGTASPKWMVQGQWINYAQKYKALCFQLEHRFYGKSHPTSDLSTKNLVYLSSEQALADLAYFIRGMTEKYRLPADTKWIAFGGSYPGSLAAWLRAKYPYLVHGSMSASGPLLAIADFKEYFEVVRDDLLLYKTSCIDAVKEANKQIHLLLKHPIGQRTINKLFYLCDPIDVKNKNDVSNLYESLAGNLAGVAQYNKDNREGTHNITLDTVCDVMSNQSIGTPVHRFAAVNNILLQASDEKCLDYKYDKMIKELQNTDWTPEEGARAWTYQTCTEFGFYQTSALTTDMFGNEFPVNFFIQQCSDIFGSSSSNQHQMQGIERTNTLYGALQQYATRIVYVHGSVDPWHALGITKTLISQSPAIYINGTAHCANMYPSSPNDLPQLVEAREKISNLIGVWLTEKELTKITKNVE</sequence>
<dbReference type="InterPro" id="IPR029058">
    <property type="entry name" value="AB_hydrolase_fold"/>
</dbReference>
<comment type="similarity">
    <text evidence="1">Belongs to the peptidase S28 family.</text>
</comment>
<evidence type="ECO:0000256" key="2">
    <source>
        <dbReference type="ARBA" id="ARBA00022670"/>
    </source>
</evidence>
<dbReference type="EMBL" id="JASPKZ010004223">
    <property type="protein sequence ID" value="KAJ9590369.1"/>
    <property type="molecule type" value="Genomic_DNA"/>
</dbReference>
<dbReference type="GO" id="GO:0070008">
    <property type="term" value="F:serine-type exopeptidase activity"/>
    <property type="evidence" value="ECO:0007669"/>
    <property type="project" value="InterPro"/>
</dbReference>
<dbReference type="Proteomes" id="UP001233999">
    <property type="component" value="Unassembled WGS sequence"/>
</dbReference>
<protein>
    <recommendedName>
        <fullName evidence="8">Serine protease K12H4.7</fullName>
    </recommendedName>
</protein>
<dbReference type="PANTHER" id="PTHR11010">
    <property type="entry name" value="PROTEASE S28 PRO-X CARBOXYPEPTIDASE-RELATED"/>
    <property type="match status" value="1"/>
</dbReference>
<keyword evidence="2" id="KW-0645">Protease</keyword>
<evidence type="ECO:0000313" key="6">
    <source>
        <dbReference type="EMBL" id="KAJ9590369.1"/>
    </source>
</evidence>
<dbReference type="PANTHER" id="PTHR11010:SF117">
    <property type="entry name" value="SERINE PROTEASE 16"/>
    <property type="match status" value="1"/>
</dbReference>
<evidence type="ECO:0000256" key="1">
    <source>
        <dbReference type="ARBA" id="ARBA00011079"/>
    </source>
</evidence>
<comment type="caution">
    <text evidence="6">The sequence shown here is derived from an EMBL/GenBank/DDBJ whole genome shotgun (WGS) entry which is preliminary data.</text>
</comment>
<organism evidence="6 7">
    <name type="scientific">Diploptera punctata</name>
    <name type="common">Pacific beetle cockroach</name>
    <dbReference type="NCBI Taxonomy" id="6984"/>
    <lineage>
        <taxon>Eukaryota</taxon>
        <taxon>Metazoa</taxon>
        <taxon>Ecdysozoa</taxon>
        <taxon>Arthropoda</taxon>
        <taxon>Hexapoda</taxon>
        <taxon>Insecta</taxon>
        <taxon>Pterygota</taxon>
        <taxon>Neoptera</taxon>
        <taxon>Polyneoptera</taxon>
        <taxon>Dictyoptera</taxon>
        <taxon>Blattodea</taxon>
        <taxon>Blaberoidea</taxon>
        <taxon>Blaberidae</taxon>
        <taxon>Diplopterinae</taxon>
        <taxon>Diploptera</taxon>
    </lineage>
</organism>
<dbReference type="Gene3D" id="1.20.120.980">
    <property type="entry name" value="Serine carboxypeptidase S28, SKS domain"/>
    <property type="match status" value="1"/>
</dbReference>
<proteinExistence type="inferred from homology"/>
<dbReference type="GO" id="GO:0008239">
    <property type="term" value="F:dipeptidyl-peptidase activity"/>
    <property type="evidence" value="ECO:0007669"/>
    <property type="project" value="TreeGrafter"/>
</dbReference>
<dbReference type="SUPFAM" id="SSF53474">
    <property type="entry name" value="alpha/beta-Hydrolases"/>
    <property type="match status" value="1"/>
</dbReference>
<dbReference type="InterPro" id="IPR008758">
    <property type="entry name" value="Peptidase_S28"/>
</dbReference>
<evidence type="ECO:0000256" key="4">
    <source>
        <dbReference type="ARBA" id="ARBA00022801"/>
    </source>
</evidence>
<dbReference type="InterPro" id="IPR042269">
    <property type="entry name" value="Ser_carbopepase_S28_SKS"/>
</dbReference>
<keyword evidence="7" id="KW-1185">Reference proteome</keyword>
<reference evidence="6" key="2">
    <citation type="submission" date="2023-05" db="EMBL/GenBank/DDBJ databases">
        <authorList>
            <person name="Fouks B."/>
        </authorList>
    </citation>
    <scope>NUCLEOTIDE SEQUENCE</scope>
    <source>
        <strain evidence="6">Stay&amp;Tobe</strain>
        <tissue evidence="6">Testes</tissue>
    </source>
</reference>
<name>A0AAD8EHR1_DIPPU</name>
<dbReference type="Gene3D" id="3.40.50.1820">
    <property type="entry name" value="alpha/beta hydrolase"/>
    <property type="match status" value="1"/>
</dbReference>
<keyword evidence="3" id="KW-0732">Signal</keyword>
<gene>
    <name evidence="6" type="ORF">L9F63_016606</name>
</gene>
<accession>A0AAD8EHR1</accession>
<evidence type="ECO:0000313" key="7">
    <source>
        <dbReference type="Proteomes" id="UP001233999"/>
    </source>
</evidence>
<feature type="non-terminal residue" evidence="6">
    <location>
        <position position="487"/>
    </location>
</feature>
<evidence type="ECO:0000256" key="5">
    <source>
        <dbReference type="ARBA" id="ARBA00023180"/>
    </source>
</evidence>
<keyword evidence="4" id="KW-0378">Hydrolase</keyword>
<reference evidence="6" key="1">
    <citation type="journal article" date="2023" name="IScience">
        <title>Live-bearing cockroach genome reveals convergent evolutionary mechanisms linked to viviparity in insects and beyond.</title>
        <authorList>
            <person name="Fouks B."/>
            <person name="Harrison M.C."/>
            <person name="Mikhailova A.A."/>
            <person name="Marchal E."/>
            <person name="English S."/>
            <person name="Carruthers M."/>
            <person name="Jennings E.C."/>
            <person name="Chiamaka E.L."/>
            <person name="Frigard R.A."/>
            <person name="Pippel M."/>
            <person name="Attardo G.M."/>
            <person name="Benoit J.B."/>
            <person name="Bornberg-Bauer E."/>
            <person name="Tobe S.S."/>
        </authorList>
    </citation>
    <scope>NUCLEOTIDE SEQUENCE</scope>
    <source>
        <strain evidence="6">Stay&amp;Tobe</strain>
    </source>
</reference>
<dbReference type="FunFam" id="1.20.120.980:FF:000003">
    <property type="entry name" value="Serine protease 16"/>
    <property type="match status" value="1"/>
</dbReference>
<keyword evidence="5" id="KW-0325">Glycoprotein</keyword>
<dbReference type="GO" id="GO:0006508">
    <property type="term" value="P:proteolysis"/>
    <property type="evidence" value="ECO:0007669"/>
    <property type="project" value="UniProtKB-KW"/>
</dbReference>
<dbReference type="Pfam" id="PF05577">
    <property type="entry name" value="Peptidase_S28"/>
    <property type="match status" value="1"/>
</dbReference>
<evidence type="ECO:0000256" key="3">
    <source>
        <dbReference type="ARBA" id="ARBA00022729"/>
    </source>
</evidence>